<dbReference type="EnsemblMetazoa" id="GAUT015130-RA">
    <property type="protein sequence ID" value="GAUT015130-PA"/>
    <property type="gene ID" value="GAUT015130"/>
</dbReference>
<proteinExistence type="predicted"/>
<dbReference type="PROSITE" id="PS50181">
    <property type="entry name" value="FBOX"/>
    <property type="match status" value="1"/>
</dbReference>
<dbReference type="InterPro" id="IPR036047">
    <property type="entry name" value="F-box-like_dom_sf"/>
</dbReference>
<organism evidence="2 3">
    <name type="scientific">Glossina austeni</name>
    <name type="common">Savannah tsetse fly</name>
    <dbReference type="NCBI Taxonomy" id="7395"/>
    <lineage>
        <taxon>Eukaryota</taxon>
        <taxon>Metazoa</taxon>
        <taxon>Ecdysozoa</taxon>
        <taxon>Arthropoda</taxon>
        <taxon>Hexapoda</taxon>
        <taxon>Insecta</taxon>
        <taxon>Pterygota</taxon>
        <taxon>Neoptera</taxon>
        <taxon>Endopterygota</taxon>
        <taxon>Diptera</taxon>
        <taxon>Brachycera</taxon>
        <taxon>Muscomorpha</taxon>
        <taxon>Hippoboscoidea</taxon>
        <taxon>Glossinidae</taxon>
        <taxon>Glossina</taxon>
    </lineage>
</organism>
<evidence type="ECO:0000259" key="1">
    <source>
        <dbReference type="PROSITE" id="PS50181"/>
    </source>
</evidence>
<evidence type="ECO:0000313" key="3">
    <source>
        <dbReference type="Proteomes" id="UP000078200"/>
    </source>
</evidence>
<dbReference type="Pfam" id="PF00646">
    <property type="entry name" value="F-box"/>
    <property type="match status" value="1"/>
</dbReference>
<evidence type="ECO:0000313" key="2">
    <source>
        <dbReference type="EnsemblMetazoa" id="GAUT015130-PA"/>
    </source>
</evidence>
<dbReference type="AlphaFoldDB" id="A0A1A9UTW7"/>
<accession>A0A1A9UTW7</accession>
<reference evidence="2" key="1">
    <citation type="submission" date="2020-05" db="UniProtKB">
        <authorList>
            <consortium name="EnsemblMetazoa"/>
        </authorList>
    </citation>
    <scope>IDENTIFICATION</scope>
    <source>
        <strain evidence="2">TTRI</strain>
    </source>
</reference>
<protein>
    <submittedName>
        <fullName evidence="2">F-box domain-containing protein</fullName>
    </submittedName>
</protein>
<dbReference type="VEuPathDB" id="VectorBase:GAUT015130"/>
<keyword evidence="3" id="KW-1185">Reference proteome</keyword>
<dbReference type="STRING" id="7395.A0A1A9UTW7"/>
<sequence>MKRCRTTTGYKRKLKTSRIPKRKPLNICELPTEILAKIIGYLDLNHHKSVRRTSWRLRDISDLVIVHIFRKNFCNQTTCNRRRHAVFKTIKHSTEVYLRTGFDRIFSSCFLPILCHNPSRSNSDEKLARCLLRFFDAIERQFDSFTIQKCRLLQSMAMMNVFKAFKKVYISLSEFDCHKWQVIVDLKGPWLGALWTRSPDQQSNHRDLFNMLSSMLLYNIVGQSFRRVWESSNALYVYGNDGDERKRPTRTTFAFTIRGPQEISSLFRSCLESDLGNINWSITLPTQQFYIDLDIIRPGINSWGYSSSHQLHLGSYRDSDD</sequence>
<name>A0A1A9UTW7_GLOAU</name>
<dbReference type="SUPFAM" id="SSF81383">
    <property type="entry name" value="F-box domain"/>
    <property type="match status" value="1"/>
</dbReference>
<dbReference type="CDD" id="cd09917">
    <property type="entry name" value="F-box_SF"/>
    <property type="match status" value="1"/>
</dbReference>
<dbReference type="Proteomes" id="UP000078200">
    <property type="component" value="Unassembled WGS sequence"/>
</dbReference>
<dbReference type="InterPro" id="IPR001810">
    <property type="entry name" value="F-box_dom"/>
</dbReference>
<feature type="domain" description="F-box" evidence="1">
    <location>
        <begin position="24"/>
        <end position="72"/>
    </location>
</feature>